<name>A0ABC8TNB4_9AQUA</name>
<reference evidence="1 2" key="1">
    <citation type="submission" date="2024-02" db="EMBL/GenBank/DDBJ databases">
        <authorList>
            <person name="Vignale AGUSTIN F."/>
            <person name="Sosa J E."/>
            <person name="Modenutti C."/>
        </authorList>
    </citation>
    <scope>NUCLEOTIDE SEQUENCE [LARGE SCALE GENOMIC DNA]</scope>
</reference>
<dbReference type="EMBL" id="CAUOFW020005614">
    <property type="protein sequence ID" value="CAK9170959.1"/>
    <property type="molecule type" value="Genomic_DNA"/>
</dbReference>
<sequence>MRRWARAPWAKRYGRHWPLTIRAREALAKVVEDTIGKAPWAPLRGRRHGHCWPLTMEAREALAKVEPKLGMMGTPHQAQTTR</sequence>
<dbReference type="Proteomes" id="UP001642360">
    <property type="component" value="Unassembled WGS sequence"/>
</dbReference>
<evidence type="ECO:0000313" key="2">
    <source>
        <dbReference type="Proteomes" id="UP001642360"/>
    </source>
</evidence>
<accession>A0ABC8TNB4</accession>
<comment type="caution">
    <text evidence="1">The sequence shown here is derived from an EMBL/GenBank/DDBJ whole genome shotgun (WGS) entry which is preliminary data.</text>
</comment>
<evidence type="ECO:0000313" key="1">
    <source>
        <dbReference type="EMBL" id="CAK9170959.1"/>
    </source>
</evidence>
<proteinExistence type="predicted"/>
<dbReference type="AlphaFoldDB" id="A0ABC8TNB4"/>
<gene>
    <name evidence="1" type="ORF">ILEXP_LOCUS40482</name>
</gene>
<keyword evidence="2" id="KW-1185">Reference proteome</keyword>
<organism evidence="1 2">
    <name type="scientific">Ilex paraguariensis</name>
    <name type="common">yerba mate</name>
    <dbReference type="NCBI Taxonomy" id="185542"/>
    <lineage>
        <taxon>Eukaryota</taxon>
        <taxon>Viridiplantae</taxon>
        <taxon>Streptophyta</taxon>
        <taxon>Embryophyta</taxon>
        <taxon>Tracheophyta</taxon>
        <taxon>Spermatophyta</taxon>
        <taxon>Magnoliopsida</taxon>
        <taxon>eudicotyledons</taxon>
        <taxon>Gunneridae</taxon>
        <taxon>Pentapetalae</taxon>
        <taxon>asterids</taxon>
        <taxon>campanulids</taxon>
        <taxon>Aquifoliales</taxon>
        <taxon>Aquifoliaceae</taxon>
        <taxon>Ilex</taxon>
    </lineage>
</organism>
<protein>
    <submittedName>
        <fullName evidence="1">Uncharacterized protein</fullName>
    </submittedName>
</protein>